<evidence type="ECO:0000313" key="2">
    <source>
        <dbReference type="EMBL" id="OGM54310.1"/>
    </source>
</evidence>
<evidence type="ECO:0000313" key="3">
    <source>
        <dbReference type="Proteomes" id="UP000178603"/>
    </source>
</evidence>
<evidence type="ECO:0000256" key="1">
    <source>
        <dbReference type="ARBA" id="ARBA00009981"/>
    </source>
</evidence>
<reference evidence="2 3" key="1">
    <citation type="journal article" date="2016" name="Nat. Commun.">
        <title>Thousands of microbial genomes shed light on interconnected biogeochemical processes in an aquifer system.</title>
        <authorList>
            <person name="Anantharaman K."/>
            <person name="Brown C.T."/>
            <person name="Hug L.A."/>
            <person name="Sharon I."/>
            <person name="Castelle C.J."/>
            <person name="Probst A.J."/>
            <person name="Thomas B.C."/>
            <person name="Singh A."/>
            <person name="Wilkins M.J."/>
            <person name="Karaoz U."/>
            <person name="Brodie E.L."/>
            <person name="Williams K.H."/>
            <person name="Hubbard S.S."/>
            <person name="Banfield J.F."/>
        </authorList>
    </citation>
    <scope>NUCLEOTIDE SEQUENCE [LARGE SCALE GENOMIC DNA]</scope>
</reference>
<dbReference type="InterPro" id="IPR036165">
    <property type="entry name" value="YefM-like_sf"/>
</dbReference>
<dbReference type="EMBL" id="MGGW01000015">
    <property type="protein sequence ID" value="OGM54310.1"/>
    <property type="molecule type" value="Genomic_DNA"/>
</dbReference>
<gene>
    <name evidence="2" type="ORF">A3E44_03970</name>
</gene>
<dbReference type="AlphaFoldDB" id="A0A1F8ARR7"/>
<accession>A0A1F8ARR7</accession>
<comment type="similarity">
    <text evidence="1">Belongs to the phD/YefM antitoxin family.</text>
</comment>
<proteinExistence type="inferred from homology"/>
<dbReference type="Proteomes" id="UP000178603">
    <property type="component" value="Unassembled WGS sequence"/>
</dbReference>
<comment type="caution">
    <text evidence="2">The sequence shown here is derived from an EMBL/GenBank/DDBJ whole genome shotgun (WGS) entry which is preliminary data.</text>
</comment>
<name>A0A1F8ARR7_9BACT</name>
<sequence length="86" mass="9992">MDTNIVTFSVSDLRHDTTKVLKETLNRGFAYLLRHSKPEFALVDINYLQSLREAYEDYLDMLEFDKTVNLKKVPLGAHKSKFIGNK</sequence>
<organism evidence="2 3">
    <name type="scientific">Candidatus Woesebacteria bacterium RIFCSPHIGHO2_12_FULL_41_24</name>
    <dbReference type="NCBI Taxonomy" id="1802510"/>
    <lineage>
        <taxon>Bacteria</taxon>
        <taxon>Candidatus Woeseibacteriota</taxon>
    </lineage>
</organism>
<protein>
    <submittedName>
        <fullName evidence="2">Uncharacterized protein</fullName>
    </submittedName>
</protein>
<dbReference type="SUPFAM" id="SSF143120">
    <property type="entry name" value="YefM-like"/>
    <property type="match status" value="1"/>
</dbReference>